<feature type="signal peptide" evidence="2">
    <location>
        <begin position="1"/>
        <end position="18"/>
    </location>
</feature>
<feature type="region of interest" description="Disordered" evidence="1">
    <location>
        <begin position="161"/>
        <end position="183"/>
    </location>
</feature>
<name>A0A6A6CQD1_ZASCE</name>
<keyword evidence="2" id="KW-0732">Signal</keyword>
<evidence type="ECO:0000256" key="1">
    <source>
        <dbReference type="SAM" id="MobiDB-lite"/>
    </source>
</evidence>
<evidence type="ECO:0000313" key="3">
    <source>
        <dbReference type="EMBL" id="KAF2169364.1"/>
    </source>
</evidence>
<dbReference type="EMBL" id="ML993588">
    <property type="protein sequence ID" value="KAF2169364.1"/>
    <property type="molecule type" value="Genomic_DNA"/>
</dbReference>
<evidence type="ECO:0000313" key="4">
    <source>
        <dbReference type="Proteomes" id="UP000799537"/>
    </source>
</evidence>
<dbReference type="RefSeq" id="XP_033670253.1">
    <property type="nucleotide sequence ID" value="XM_033805466.1"/>
</dbReference>
<reference evidence="3" key="1">
    <citation type="journal article" date="2020" name="Stud. Mycol.">
        <title>101 Dothideomycetes genomes: a test case for predicting lifestyles and emergence of pathogens.</title>
        <authorList>
            <person name="Haridas S."/>
            <person name="Albert R."/>
            <person name="Binder M."/>
            <person name="Bloem J."/>
            <person name="Labutti K."/>
            <person name="Salamov A."/>
            <person name="Andreopoulos B."/>
            <person name="Baker S."/>
            <person name="Barry K."/>
            <person name="Bills G."/>
            <person name="Bluhm B."/>
            <person name="Cannon C."/>
            <person name="Castanera R."/>
            <person name="Culley D."/>
            <person name="Daum C."/>
            <person name="Ezra D."/>
            <person name="Gonzalez J."/>
            <person name="Henrissat B."/>
            <person name="Kuo A."/>
            <person name="Liang C."/>
            <person name="Lipzen A."/>
            <person name="Lutzoni F."/>
            <person name="Magnuson J."/>
            <person name="Mondo S."/>
            <person name="Nolan M."/>
            <person name="Ohm R."/>
            <person name="Pangilinan J."/>
            <person name="Park H.-J."/>
            <person name="Ramirez L."/>
            <person name="Alfaro M."/>
            <person name="Sun H."/>
            <person name="Tritt A."/>
            <person name="Yoshinaga Y."/>
            <person name="Zwiers L.-H."/>
            <person name="Turgeon B."/>
            <person name="Goodwin S."/>
            <person name="Spatafora J."/>
            <person name="Crous P."/>
            <person name="Grigoriev I."/>
        </authorList>
    </citation>
    <scope>NUCLEOTIDE SEQUENCE</scope>
    <source>
        <strain evidence="3">ATCC 36951</strain>
    </source>
</reference>
<evidence type="ECO:0000256" key="2">
    <source>
        <dbReference type="SAM" id="SignalP"/>
    </source>
</evidence>
<evidence type="ECO:0008006" key="5">
    <source>
        <dbReference type="Google" id="ProtNLM"/>
    </source>
</evidence>
<dbReference type="GeneID" id="54558738"/>
<dbReference type="AlphaFoldDB" id="A0A6A6CQD1"/>
<gene>
    <name evidence="3" type="ORF">M409DRAFT_20587</name>
</gene>
<sequence>MRTEAVLLLSLLVWLTYAEHLTLTALLSDDDGKLFYECWEIDSFTKYPTVGMAVPDFAQVSNISWVVLPPRSTEGYHKPPHPMLFVLLSGLAHVTVPASGLEELWIGEGDVMIAADTIGKGHITDYPLDKESHALQIPFKDGTLPAHRVIKAGICHSTVTVEDGSRPTSPEMLGDQQPLTNSA</sequence>
<dbReference type="Proteomes" id="UP000799537">
    <property type="component" value="Unassembled WGS sequence"/>
</dbReference>
<protein>
    <recommendedName>
        <fullName evidence="5">Cupin 2 conserved barrel domain-containing protein</fullName>
    </recommendedName>
</protein>
<proteinExistence type="predicted"/>
<dbReference type="OrthoDB" id="3223416at2759"/>
<keyword evidence="4" id="KW-1185">Reference proteome</keyword>
<feature type="chain" id="PRO_5025545661" description="Cupin 2 conserved barrel domain-containing protein" evidence="2">
    <location>
        <begin position="19"/>
        <end position="183"/>
    </location>
</feature>
<accession>A0A6A6CQD1</accession>
<organism evidence="3 4">
    <name type="scientific">Zasmidium cellare ATCC 36951</name>
    <dbReference type="NCBI Taxonomy" id="1080233"/>
    <lineage>
        <taxon>Eukaryota</taxon>
        <taxon>Fungi</taxon>
        <taxon>Dikarya</taxon>
        <taxon>Ascomycota</taxon>
        <taxon>Pezizomycotina</taxon>
        <taxon>Dothideomycetes</taxon>
        <taxon>Dothideomycetidae</taxon>
        <taxon>Mycosphaerellales</taxon>
        <taxon>Mycosphaerellaceae</taxon>
        <taxon>Zasmidium</taxon>
    </lineage>
</organism>